<dbReference type="Pfam" id="PF12710">
    <property type="entry name" value="HAD"/>
    <property type="match status" value="1"/>
</dbReference>
<dbReference type="InterPro" id="IPR050582">
    <property type="entry name" value="HAD-like_SerB"/>
</dbReference>
<dbReference type="GO" id="GO:0005737">
    <property type="term" value="C:cytoplasm"/>
    <property type="evidence" value="ECO:0007669"/>
    <property type="project" value="TreeGrafter"/>
</dbReference>
<sequence>MTKNLLCFDLDGTLTRRELLPLIANEVGLEHEFEVLTKLTVEGTISFEESLRLRFAILKNIPVDIVQQIICHAELFGKIIEFIRNNSKRCFVITGNLDIWIETLMKNLGCRYFSSKVTASDNRLQSLDYILNKSTAINVLKRDYPQHNIIAFGDGLNDYPMFEAADKSVAIGLTHQPSRVLISKSNYVIYEEEALCRLLNTL</sequence>
<dbReference type="PANTHER" id="PTHR43344">
    <property type="entry name" value="PHOSPHOSERINE PHOSPHATASE"/>
    <property type="match status" value="1"/>
</dbReference>
<keyword evidence="4" id="KW-0028">Amino-acid biosynthesis</keyword>
<name>A0A9X3AAL4_9ENTR</name>
<comment type="cofactor">
    <cofactor evidence="1">
        <name>Mg(2+)</name>
        <dbReference type="ChEBI" id="CHEBI:18420"/>
    </cofactor>
</comment>
<evidence type="ECO:0000256" key="9">
    <source>
        <dbReference type="ARBA" id="ARBA00048138"/>
    </source>
</evidence>
<dbReference type="InterPro" id="IPR023214">
    <property type="entry name" value="HAD_sf"/>
</dbReference>
<dbReference type="EMBL" id="JALHAP010000075">
    <property type="protein sequence ID" value="MCT4701569.1"/>
    <property type="molecule type" value="Genomic_DNA"/>
</dbReference>
<keyword evidence="7" id="KW-0460">Magnesium</keyword>
<dbReference type="InterPro" id="IPR036412">
    <property type="entry name" value="HAD-like_sf"/>
</dbReference>
<dbReference type="EC" id="3.1.3.3" evidence="3"/>
<evidence type="ECO:0000256" key="4">
    <source>
        <dbReference type="ARBA" id="ARBA00022605"/>
    </source>
</evidence>
<evidence type="ECO:0000256" key="6">
    <source>
        <dbReference type="ARBA" id="ARBA00022801"/>
    </source>
</evidence>
<reference evidence="11" key="1">
    <citation type="submission" date="2022-03" db="EMBL/GenBank/DDBJ databases">
        <title>Proposal of a novel genus Dryocolo and two novel species.</title>
        <authorList>
            <person name="Maddock D.W."/>
            <person name="Brady C.L."/>
            <person name="Denman S."/>
            <person name="Arnold D."/>
        </authorList>
    </citation>
    <scope>NUCLEOTIDE SEQUENCE</scope>
    <source>
        <strain evidence="11">H6W4</strain>
    </source>
</reference>
<comment type="catalytic activity">
    <reaction evidence="10">
        <text>O-phospho-D-serine + H2O = D-serine + phosphate</text>
        <dbReference type="Rhea" id="RHEA:24873"/>
        <dbReference type="ChEBI" id="CHEBI:15377"/>
        <dbReference type="ChEBI" id="CHEBI:35247"/>
        <dbReference type="ChEBI" id="CHEBI:43474"/>
        <dbReference type="ChEBI" id="CHEBI:58680"/>
        <dbReference type="EC" id="3.1.3.3"/>
    </reaction>
</comment>
<dbReference type="RefSeq" id="WP_271122403.1">
    <property type="nucleotide sequence ID" value="NZ_JALHAN010000062.1"/>
</dbReference>
<evidence type="ECO:0000256" key="1">
    <source>
        <dbReference type="ARBA" id="ARBA00001946"/>
    </source>
</evidence>
<evidence type="ECO:0000256" key="7">
    <source>
        <dbReference type="ARBA" id="ARBA00022842"/>
    </source>
</evidence>
<dbReference type="GO" id="GO:0036424">
    <property type="term" value="F:L-phosphoserine phosphatase activity"/>
    <property type="evidence" value="ECO:0007669"/>
    <property type="project" value="TreeGrafter"/>
</dbReference>
<dbReference type="Proteomes" id="UP001150641">
    <property type="component" value="Unassembled WGS sequence"/>
</dbReference>
<comment type="pathway">
    <text evidence="2">Amino-acid biosynthesis; L-serine biosynthesis; L-serine from 3-phospho-D-glycerate: step 3/3.</text>
</comment>
<evidence type="ECO:0000256" key="10">
    <source>
        <dbReference type="ARBA" id="ARBA00048523"/>
    </source>
</evidence>
<proteinExistence type="predicted"/>
<keyword evidence="6" id="KW-0378">Hydrolase</keyword>
<protein>
    <recommendedName>
        <fullName evidence="3">phosphoserine phosphatase</fullName>
        <ecNumber evidence="3">3.1.3.3</ecNumber>
    </recommendedName>
</protein>
<evidence type="ECO:0000256" key="2">
    <source>
        <dbReference type="ARBA" id="ARBA00005135"/>
    </source>
</evidence>
<evidence type="ECO:0000256" key="8">
    <source>
        <dbReference type="ARBA" id="ARBA00023299"/>
    </source>
</evidence>
<dbReference type="Gene3D" id="1.10.150.210">
    <property type="entry name" value="Phosphoserine phosphatase, domain 2"/>
    <property type="match status" value="1"/>
</dbReference>
<dbReference type="Gene3D" id="3.40.50.1000">
    <property type="entry name" value="HAD superfamily/HAD-like"/>
    <property type="match status" value="1"/>
</dbReference>
<dbReference type="GO" id="GO:0006564">
    <property type="term" value="P:L-serine biosynthetic process"/>
    <property type="evidence" value="ECO:0007669"/>
    <property type="project" value="UniProtKB-KW"/>
</dbReference>
<evidence type="ECO:0000313" key="12">
    <source>
        <dbReference type="Proteomes" id="UP001150641"/>
    </source>
</evidence>
<comment type="caution">
    <text evidence="11">The sequence shown here is derived from an EMBL/GenBank/DDBJ whole genome shotgun (WGS) entry which is preliminary data.</text>
</comment>
<dbReference type="AlphaFoldDB" id="A0A9X3AAL4"/>
<evidence type="ECO:0000256" key="3">
    <source>
        <dbReference type="ARBA" id="ARBA00012640"/>
    </source>
</evidence>
<dbReference type="GO" id="GO:0000287">
    <property type="term" value="F:magnesium ion binding"/>
    <property type="evidence" value="ECO:0007669"/>
    <property type="project" value="TreeGrafter"/>
</dbReference>
<keyword evidence="12" id="KW-1185">Reference proteome</keyword>
<dbReference type="SUPFAM" id="SSF56784">
    <property type="entry name" value="HAD-like"/>
    <property type="match status" value="1"/>
</dbReference>
<dbReference type="NCBIfam" id="TIGR01488">
    <property type="entry name" value="HAD-SF-IB"/>
    <property type="match status" value="1"/>
</dbReference>
<evidence type="ECO:0000313" key="11">
    <source>
        <dbReference type="EMBL" id="MCT4701569.1"/>
    </source>
</evidence>
<organism evidence="11 12">
    <name type="scientific">Dryocola boscaweniae</name>
    <dbReference type="NCBI Taxonomy" id="2925397"/>
    <lineage>
        <taxon>Bacteria</taxon>
        <taxon>Pseudomonadati</taxon>
        <taxon>Pseudomonadota</taxon>
        <taxon>Gammaproteobacteria</taxon>
        <taxon>Enterobacterales</taxon>
        <taxon>Enterobacteriaceae</taxon>
        <taxon>Dryocola</taxon>
    </lineage>
</organism>
<keyword evidence="8" id="KW-0718">Serine biosynthesis</keyword>
<accession>A0A9X3AAL4</accession>
<keyword evidence="5" id="KW-0479">Metal-binding</keyword>
<gene>
    <name evidence="11" type="ORF">MUA00_07095</name>
</gene>
<comment type="catalytic activity">
    <reaction evidence="9">
        <text>O-phospho-L-serine + H2O = L-serine + phosphate</text>
        <dbReference type="Rhea" id="RHEA:21208"/>
        <dbReference type="ChEBI" id="CHEBI:15377"/>
        <dbReference type="ChEBI" id="CHEBI:33384"/>
        <dbReference type="ChEBI" id="CHEBI:43474"/>
        <dbReference type="ChEBI" id="CHEBI:57524"/>
        <dbReference type="EC" id="3.1.3.3"/>
    </reaction>
</comment>
<evidence type="ECO:0000256" key="5">
    <source>
        <dbReference type="ARBA" id="ARBA00022723"/>
    </source>
</evidence>
<dbReference type="PANTHER" id="PTHR43344:SF2">
    <property type="entry name" value="PHOSPHOSERINE PHOSPHATASE"/>
    <property type="match status" value="1"/>
</dbReference>